<keyword evidence="2" id="KW-0472">Membrane</keyword>
<proteinExistence type="predicted"/>
<sequence>MGHQGIPIYFSNSCNLTLTKIPKDLELKIINVIPIIDFSKNSLSSCSTSDKFLNLKNFNLINLNLNIDFLIAFTSDNTDLNLTDLIAANDQTFTLVGLTSEFVYQLNKFTASQQPNITLVSFSDTSTLIDEKNIVNNNTASSSNVTSNEGTVSGAIIVSLGIVAVVFIFAIVYYQCYLNVKRRSQSSNGAKKNLNLKTQEEGSLGWLPEPELQHERKHLSQDFQGVEFQLQQQLMKLNKQQVNGKKKYKKKNSIKEKNQINSINRLNFNMSNISTSNSIVLEGDNSTQFSRMNSVMINMPPSASNLQRSSTIKSIFKDRQQLQAQYFVENQKKVYKAPDSLLVSNAIDAVQNHTVDYNNNISTEVDDDYEENAESDFTLKDDVWIPREEKSFSLTQNFENSNVDGGRQLQLNIPLKGSSTEENQINFNIKTKTQSMARESNMSQNGPRFSTINSARVW</sequence>
<keyword evidence="2" id="KW-0812">Transmembrane</keyword>
<dbReference type="Proteomes" id="UP001211065">
    <property type="component" value="Unassembled WGS sequence"/>
</dbReference>
<organism evidence="3 4">
    <name type="scientific">Clydaea vesicula</name>
    <dbReference type="NCBI Taxonomy" id="447962"/>
    <lineage>
        <taxon>Eukaryota</taxon>
        <taxon>Fungi</taxon>
        <taxon>Fungi incertae sedis</taxon>
        <taxon>Chytridiomycota</taxon>
        <taxon>Chytridiomycota incertae sedis</taxon>
        <taxon>Chytridiomycetes</taxon>
        <taxon>Lobulomycetales</taxon>
        <taxon>Lobulomycetaceae</taxon>
        <taxon>Clydaea</taxon>
    </lineage>
</organism>
<keyword evidence="4" id="KW-1185">Reference proteome</keyword>
<keyword evidence="2" id="KW-1133">Transmembrane helix</keyword>
<gene>
    <name evidence="3" type="ORF">HK099_005554</name>
</gene>
<comment type="caution">
    <text evidence="3">The sequence shown here is derived from an EMBL/GenBank/DDBJ whole genome shotgun (WGS) entry which is preliminary data.</text>
</comment>
<evidence type="ECO:0000313" key="3">
    <source>
        <dbReference type="EMBL" id="KAJ3217180.1"/>
    </source>
</evidence>
<dbReference type="EMBL" id="JADGJW010000439">
    <property type="protein sequence ID" value="KAJ3217180.1"/>
    <property type="molecule type" value="Genomic_DNA"/>
</dbReference>
<protein>
    <submittedName>
        <fullName evidence="3">Uncharacterized protein</fullName>
    </submittedName>
</protein>
<evidence type="ECO:0000313" key="4">
    <source>
        <dbReference type="Proteomes" id="UP001211065"/>
    </source>
</evidence>
<reference evidence="3" key="1">
    <citation type="submission" date="2020-05" db="EMBL/GenBank/DDBJ databases">
        <title>Phylogenomic resolution of chytrid fungi.</title>
        <authorList>
            <person name="Stajich J.E."/>
            <person name="Amses K."/>
            <person name="Simmons R."/>
            <person name="Seto K."/>
            <person name="Myers J."/>
            <person name="Bonds A."/>
            <person name="Quandt C.A."/>
            <person name="Barry K."/>
            <person name="Liu P."/>
            <person name="Grigoriev I."/>
            <person name="Longcore J.E."/>
            <person name="James T.Y."/>
        </authorList>
    </citation>
    <scope>NUCLEOTIDE SEQUENCE</scope>
    <source>
        <strain evidence="3">JEL0476</strain>
    </source>
</reference>
<name>A0AAD5U1F9_9FUNG</name>
<evidence type="ECO:0000256" key="1">
    <source>
        <dbReference type="SAM" id="MobiDB-lite"/>
    </source>
</evidence>
<evidence type="ECO:0000256" key="2">
    <source>
        <dbReference type="SAM" id="Phobius"/>
    </source>
</evidence>
<accession>A0AAD5U1F9</accession>
<dbReference type="AlphaFoldDB" id="A0AAD5U1F9"/>
<feature type="transmembrane region" description="Helical" evidence="2">
    <location>
        <begin position="152"/>
        <end position="174"/>
    </location>
</feature>
<feature type="region of interest" description="Disordered" evidence="1">
    <location>
        <begin position="438"/>
        <end position="458"/>
    </location>
</feature>